<evidence type="ECO:0000313" key="2">
    <source>
        <dbReference type="Proteomes" id="UP000221101"/>
    </source>
</evidence>
<proteinExistence type="predicted"/>
<name>A0A2D0LI10_9GAMM</name>
<protein>
    <submittedName>
        <fullName evidence="1">Uncharacterized protein</fullName>
    </submittedName>
</protein>
<evidence type="ECO:0000313" key="1">
    <source>
        <dbReference type="EMBL" id="PHM75251.1"/>
    </source>
</evidence>
<accession>A0A2D0LI10</accession>
<dbReference type="EMBL" id="NJCX01000001">
    <property type="protein sequence ID" value="PHM75251.1"/>
    <property type="molecule type" value="Genomic_DNA"/>
</dbReference>
<dbReference type="RefSeq" id="WP_099140400.1">
    <property type="nucleotide sequence ID" value="NZ_CAWNOR010000001.1"/>
</dbReference>
<sequence length="79" mass="8764">MKESTNVTVNFAISENVLKGISEFITNLSKLIKKIIKLLSDYGIINKNIINRLDSGIDLIISGIKMAFNLPDTDTLTTH</sequence>
<dbReference type="AlphaFoldDB" id="A0A2D0LI10"/>
<comment type="caution">
    <text evidence="1">The sequence shown here is derived from an EMBL/GenBank/DDBJ whole genome shotgun (WGS) entry which is preliminary data.</text>
</comment>
<reference evidence="1 2" key="1">
    <citation type="journal article" date="2017" name="Nat. Microbiol.">
        <title>Natural product diversity associated with the nematode symbionts Photorhabdus and Xenorhabdus.</title>
        <authorList>
            <person name="Tobias N.J."/>
            <person name="Wolff H."/>
            <person name="Djahanschiri B."/>
            <person name="Grundmann F."/>
            <person name="Kronenwerth M."/>
            <person name="Shi Y.M."/>
            <person name="Simonyi S."/>
            <person name="Grun P."/>
            <person name="Shapiro-Ilan D."/>
            <person name="Pidot S.J."/>
            <person name="Stinear T.P."/>
            <person name="Ebersberger I."/>
            <person name="Bode H.B."/>
        </authorList>
    </citation>
    <scope>NUCLEOTIDE SEQUENCE [LARGE SCALE GENOMIC DNA]</scope>
    <source>
        <strain evidence="1 2">DSM 17907</strain>
    </source>
</reference>
<keyword evidence="2" id="KW-1185">Reference proteome</keyword>
<dbReference type="Proteomes" id="UP000221101">
    <property type="component" value="Unassembled WGS sequence"/>
</dbReference>
<organism evidence="1 2">
    <name type="scientific">Xenorhabdus kozodoii</name>
    <dbReference type="NCBI Taxonomy" id="351676"/>
    <lineage>
        <taxon>Bacteria</taxon>
        <taxon>Pseudomonadati</taxon>
        <taxon>Pseudomonadota</taxon>
        <taxon>Gammaproteobacteria</taxon>
        <taxon>Enterobacterales</taxon>
        <taxon>Morganellaceae</taxon>
        <taxon>Xenorhabdus</taxon>
    </lineage>
</organism>
<gene>
    <name evidence="1" type="ORF">Xkoz_00267</name>
</gene>